<accession>A0A0F9H277</accession>
<comment type="caution">
    <text evidence="1">The sequence shown here is derived from an EMBL/GenBank/DDBJ whole genome shotgun (WGS) entry which is preliminary data.</text>
</comment>
<proteinExistence type="predicted"/>
<organism evidence="1">
    <name type="scientific">marine sediment metagenome</name>
    <dbReference type="NCBI Taxonomy" id="412755"/>
    <lineage>
        <taxon>unclassified sequences</taxon>
        <taxon>metagenomes</taxon>
        <taxon>ecological metagenomes</taxon>
    </lineage>
</organism>
<protein>
    <submittedName>
        <fullName evidence="1">Uncharacterized protein</fullName>
    </submittedName>
</protein>
<dbReference type="EMBL" id="LAZR01024264">
    <property type="protein sequence ID" value="KKL75735.1"/>
    <property type="molecule type" value="Genomic_DNA"/>
</dbReference>
<dbReference type="AlphaFoldDB" id="A0A0F9H277"/>
<gene>
    <name evidence="1" type="ORF">LCGC14_2051880</name>
</gene>
<evidence type="ECO:0000313" key="1">
    <source>
        <dbReference type="EMBL" id="KKL75735.1"/>
    </source>
</evidence>
<sequence length="57" mass="6580">MERLLIHQIKSELAFLHSQAIKHLVHEADIGAAHYKSPTIEARKIKLKALLKKVQKR</sequence>
<reference evidence="1" key="1">
    <citation type="journal article" date="2015" name="Nature">
        <title>Complex archaea that bridge the gap between prokaryotes and eukaryotes.</title>
        <authorList>
            <person name="Spang A."/>
            <person name="Saw J.H."/>
            <person name="Jorgensen S.L."/>
            <person name="Zaremba-Niedzwiedzka K."/>
            <person name="Martijn J."/>
            <person name="Lind A.E."/>
            <person name="van Eijk R."/>
            <person name="Schleper C."/>
            <person name="Guy L."/>
            <person name="Ettema T.J."/>
        </authorList>
    </citation>
    <scope>NUCLEOTIDE SEQUENCE</scope>
</reference>
<name>A0A0F9H277_9ZZZZ</name>